<dbReference type="VEuPathDB" id="FungiDB:P168DRAFT_286832"/>
<comment type="caution">
    <text evidence="2">The sequence shown here is derived from an EMBL/GenBank/DDBJ whole genome shotgun (WGS) entry which is preliminary data.</text>
</comment>
<feature type="transmembrane region" description="Helical" evidence="1">
    <location>
        <begin position="96"/>
        <end position="118"/>
    </location>
</feature>
<organism evidence="2 3">
    <name type="scientific">Aspergillus campestris (strain IBT 28561)</name>
    <dbReference type="NCBI Taxonomy" id="1392248"/>
    <lineage>
        <taxon>Eukaryota</taxon>
        <taxon>Fungi</taxon>
        <taxon>Dikarya</taxon>
        <taxon>Ascomycota</taxon>
        <taxon>Pezizomycotina</taxon>
        <taxon>Eurotiomycetes</taxon>
        <taxon>Eurotiomycetidae</taxon>
        <taxon>Eurotiales</taxon>
        <taxon>Aspergillaceae</taxon>
        <taxon>Aspergillus</taxon>
        <taxon>Aspergillus subgen. Circumdati</taxon>
    </lineage>
</organism>
<keyword evidence="1" id="KW-0812">Transmembrane</keyword>
<reference evidence="2" key="1">
    <citation type="submission" date="2016-12" db="EMBL/GenBank/DDBJ databases">
        <title>The genomes of Aspergillus section Nigri reveals drivers in fungal speciation.</title>
        <authorList>
            <consortium name="DOE Joint Genome Institute"/>
            <person name="Vesth T.C."/>
            <person name="Nybo J."/>
            <person name="Theobald S."/>
            <person name="Brandl J."/>
            <person name="Frisvad J.C."/>
            <person name="Nielsen K.F."/>
            <person name="Lyhne E.K."/>
            <person name="Kogle M.E."/>
            <person name="Kuo A."/>
            <person name="Riley R."/>
            <person name="Clum A."/>
            <person name="Nolan M."/>
            <person name="Lipzen A."/>
            <person name="Salamov A."/>
            <person name="Henrissat B."/>
            <person name="Wiebenga A."/>
            <person name="De vries R.P."/>
            <person name="Grigoriev I.V."/>
            <person name="Mortensen U.H."/>
            <person name="Andersen M.R."/>
            <person name="Baker S.E."/>
        </authorList>
    </citation>
    <scope>NUCLEOTIDE SEQUENCE</scope>
    <source>
        <strain evidence="2">IBT 28561</strain>
    </source>
</reference>
<name>A0A2I1DFX2_ASPC2</name>
<keyword evidence="1" id="KW-0472">Membrane</keyword>
<dbReference type="Proteomes" id="UP000234254">
    <property type="component" value="Unassembled WGS sequence"/>
</dbReference>
<dbReference type="GeneID" id="36543957"/>
<proteinExistence type="predicted"/>
<keyword evidence="1" id="KW-1133">Transmembrane helix</keyword>
<gene>
    <name evidence="2" type="ORF">P168DRAFT_286832</name>
</gene>
<evidence type="ECO:0000256" key="1">
    <source>
        <dbReference type="SAM" id="Phobius"/>
    </source>
</evidence>
<evidence type="ECO:0000313" key="2">
    <source>
        <dbReference type="EMBL" id="PKY08760.1"/>
    </source>
</evidence>
<sequence length="121" mass="13651">MKSIDGHCQWDDSTSQLMVRIGEHRFNRGTIGLSTQDANGIRVDLRLPRILIVSGTDEKKGWQDGEKNPIQRLNGLELADDPGEFLGKDRDQSRSFGFSAVGYFGHVMCQLTGYLYLIDEF</sequence>
<dbReference type="RefSeq" id="XP_024697354.1">
    <property type="nucleotide sequence ID" value="XM_024836433.1"/>
</dbReference>
<evidence type="ECO:0000313" key="3">
    <source>
        <dbReference type="Proteomes" id="UP000234254"/>
    </source>
</evidence>
<accession>A0A2I1DFX2</accession>
<dbReference type="AlphaFoldDB" id="A0A2I1DFX2"/>
<protein>
    <submittedName>
        <fullName evidence="2">Uncharacterized protein</fullName>
    </submittedName>
</protein>
<dbReference type="EMBL" id="MSFM01000001">
    <property type="protein sequence ID" value="PKY08760.1"/>
    <property type="molecule type" value="Genomic_DNA"/>
</dbReference>
<keyword evidence="3" id="KW-1185">Reference proteome</keyword>